<feature type="non-terminal residue" evidence="1">
    <location>
        <position position="1"/>
    </location>
</feature>
<evidence type="ECO:0000313" key="1">
    <source>
        <dbReference type="EMBL" id="CAG7722615.1"/>
    </source>
</evidence>
<evidence type="ECO:0000313" key="2">
    <source>
        <dbReference type="Proteomes" id="UP000708208"/>
    </source>
</evidence>
<name>A0A8J2P3F1_9HEXA</name>
<dbReference type="EMBL" id="CAJVCH010090911">
    <property type="protein sequence ID" value="CAG7722615.1"/>
    <property type="molecule type" value="Genomic_DNA"/>
</dbReference>
<comment type="caution">
    <text evidence="1">The sequence shown here is derived from an EMBL/GenBank/DDBJ whole genome shotgun (WGS) entry which is preliminary data.</text>
</comment>
<gene>
    <name evidence="1" type="ORF">AFUS01_LOCUS11743</name>
</gene>
<sequence>MNGKHFQFYTALNSTWQISQVNILLKLHNWKRIFQ</sequence>
<keyword evidence="2" id="KW-1185">Reference proteome</keyword>
<reference evidence="1" key="1">
    <citation type="submission" date="2021-06" db="EMBL/GenBank/DDBJ databases">
        <authorList>
            <person name="Hodson N. C."/>
            <person name="Mongue J. A."/>
            <person name="Jaron S. K."/>
        </authorList>
    </citation>
    <scope>NUCLEOTIDE SEQUENCE</scope>
</reference>
<proteinExistence type="predicted"/>
<accession>A0A8J2P3F1</accession>
<organism evidence="1 2">
    <name type="scientific">Allacma fusca</name>
    <dbReference type="NCBI Taxonomy" id="39272"/>
    <lineage>
        <taxon>Eukaryota</taxon>
        <taxon>Metazoa</taxon>
        <taxon>Ecdysozoa</taxon>
        <taxon>Arthropoda</taxon>
        <taxon>Hexapoda</taxon>
        <taxon>Collembola</taxon>
        <taxon>Symphypleona</taxon>
        <taxon>Sminthuridae</taxon>
        <taxon>Allacma</taxon>
    </lineage>
</organism>
<dbReference type="AlphaFoldDB" id="A0A8J2P3F1"/>
<dbReference type="Proteomes" id="UP000708208">
    <property type="component" value="Unassembled WGS sequence"/>
</dbReference>
<protein>
    <submittedName>
        <fullName evidence="1">Uncharacterized protein</fullName>
    </submittedName>
</protein>